<protein>
    <submittedName>
        <fullName evidence="6">LysR substrate binding domain protein</fullName>
    </submittedName>
</protein>
<organism evidence="6 7">
    <name type="scientific">Selenomonas artemidis F0399</name>
    <dbReference type="NCBI Taxonomy" id="749551"/>
    <lineage>
        <taxon>Bacteria</taxon>
        <taxon>Bacillati</taxon>
        <taxon>Bacillota</taxon>
        <taxon>Negativicutes</taxon>
        <taxon>Selenomonadales</taxon>
        <taxon>Selenomonadaceae</taxon>
        <taxon>Selenomonas</taxon>
    </lineage>
</organism>
<dbReference type="CDD" id="cd05466">
    <property type="entry name" value="PBP2_LTTR_substrate"/>
    <property type="match status" value="1"/>
</dbReference>
<keyword evidence="4" id="KW-0804">Transcription</keyword>
<dbReference type="GO" id="GO:0000976">
    <property type="term" value="F:transcription cis-regulatory region binding"/>
    <property type="evidence" value="ECO:0007669"/>
    <property type="project" value="TreeGrafter"/>
</dbReference>
<keyword evidence="3" id="KW-0238">DNA-binding</keyword>
<dbReference type="Gene3D" id="3.40.190.290">
    <property type="match status" value="1"/>
</dbReference>
<name>E7N1G6_9FIRM</name>
<dbReference type="FunFam" id="1.10.10.10:FF:000001">
    <property type="entry name" value="LysR family transcriptional regulator"/>
    <property type="match status" value="1"/>
</dbReference>
<dbReference type="InterPro" id="IPR036390">
    <property type="entry name" value="WH_DNA-bd_sf"/>
</dbReference>
<comment type="caution">
    <text evidence="6">The sequence shown here is derived from an EMBL/GenBank/DDBJ whole genome shotgun (WGS) entry which is preliminary data.</text>
</comment>
<dbReference type="SUPFAM" id="SSF46785">
    <property type="entry name" value="Winged helix' DNA-binding domain"/>
    <property type="match status" value="1"/>
</dbReference>
<dbReference type="InterPro" id="IPR005119">
    <property type="entry name" value="LysR_subst-bd"/>
</dbReference>
<dbReference type="PANTHER" id="PTHR30126:SF40">
    <property type="entry name" value="HTH-TYPE TRANSCRIPTIONAL REGULATOR GLTR"/>
    <property type="match status" value="1"/>
</dbReference>
<dbReference type="GO" id="GO:0003700">
    <property type="term" value="F:DNA-binding transcription factor activity"/>
    <property type="evidence" value="ECO:0007669"/>
    <property type="project" value="InterPro"/>
</dbReference>
<gene>
    <name evidence="6" type="ORF">HMPREF9555_00819</name>
</gene>
<dbReference type="PANTHER" id="PTHR30126">
    <property type="entry name" value="HTH-TYPE TRANSCRIPTIONAL REGULATOR"/>
    <property type="match status" value="1"/>
</dbReference>
<evidence type="ECO:0000256" key="2">
    <source>
        <dbReference type="ARBA" id="ARBA00023015"/>
    </source>
</evidence>
<proteinExistence type="inferred from homology"/>
<feature type="domain" description="HTH lysR-type" evidence="5">
    <location>
        <begin position="19"/>
        <end position="76"/>
    </location>
</feature>
<dbReference type="InterPro" id="IPR036388">
    <property type="entry name" value="WH-like_DNA-bd_sf"/>
</dbReference>
<evidence type="ECO:0000256" key="4">
    <source>
        <dbReference type="ARBA" id="ARBA00023163"/>
    </source>
</evidence>
<dbReference type="InterPro" id="IPR000847">
    <property type="entry name" value="LysR_HTH_N"/>
</dbReference>
<dbReference type="PROSITE" id="PS50931">
    <property type="entry name" value="HTH_LYSR"/>
    <property type="match status" value="1"/>
</dbReference>
<accession>E7N1G6</accession>
<reference evidence="6 7" key="1">
    <citation type="submission" date="2010-08" db="EMBL/GenBank/DDBJ databases">
        <authorList>
            <person name="Weinstock G."/>
            <person name="Sodergren E."/>
            <person name="Clifton S."/>
            <person name="Fulton L."/>
            <person name="Fulton B."/>
            <person name="Courtney L."/>
            <person name="Fronick C."/>
            <person name="Harrison M."/>
            <person name="Strong C."/>
            <person name="Farmer C."/>
            <person name="Delahaunty K."/>
            <person name="Markovic C."/>
            <person name="Hall O."/>
            <person name="Minx P."/>
            <person name="Tomlinson C."/>
            <person name="Mitreva M."/>
            <person name="Hou S."/>
            <person name="Chen J."/>
            <person name="Wollam A."/>
            <person name="Pepin K.H."/>
            <person name="Johnson M."/>
            <person name="Bhonagiri V."/>
            <person name="Zhang X."/>
            <person name="Suruliraj S."/>
            <person name="Warren W."/>
            <person name="Chinwalla A."/>
            <person name="Mardis E.R."/>
            <person name="Wilson R.K."/>
        </authorList>
    </citation>
    <scope>NUCLEOTIDE SEQUENCE [LARGE SCALE GENOMIC DNA]</scope>
    <source>
        <strain evidence="6 7">F0399</strain>
    </source>
</reference>
<dbReference type="EMBL" id="AECV01000014">
    <property type="protein sequence ID" value="EFW29937.1"/>
    <property type="molecule type" value="Genomic_DNA"/>
</dbReference>
<evidence type="ECO:0000259" key="5">
    <source>
        <dbReference type="PROSITE" id="PS50931"/>
    </source>
</evidence>
<evidence type="ECO:0000256" key="3">
    <source>
        <dbReference type="ARBA" id="ARBA00023125"/>
    </source>
</evidence>
<keyword evidence="2" id="KW-0805">Transcription regulation</keyword>
<comment type="similarity">
    <text evidence="1">Belongs to the LysR transcriptional regulatory family.</text>
</comment>
<evidence type="ECO:0000313" key="7">
    <source>
        <dbReference type="Proteomes" id="UP000004633"/>
    </source>
</evidence>
<dbReference type="Pfam" id="PF00126">
    <property type="entry name" value="HTH_1"/>
    <property type="match status" value="1"/>
</dbReference>
<dbReference type="AlphaFoldDB" id="E7N1G6"/>
<dbReference type="PRINTS" id="PR00039">
    <property type="entry name" value="HTHLYSR"/>
</dbReference>
<evidence type="ECO:0000313" key="6">
    <source>
        <dbReference type="EMBL" id="EFW29937.1"/>
    </source>
</evidence>
<dbReference type="Gene3D" id="1.10.10.10">
    <property type="entry name" value="Winged helix-like DNA-binding domain superfamily/Winged helix DNA-binding domain"/>
    <property type="match status" value="1"/>
</dbReference>
<sequence length="314" mass="35436">MRIVNFFIEKNDGKEGVFMELRNIKTFVYAAETGSFTEAAQRQNYAQSTVTQQIRLLEEELGTELFIRMGRRVALSSAGRAFLWHANRMIALEQETLAQFRGAAEPEGTFFIGVIETIATSHYMNSIGAFLQQYPHVRLQVNVSTAPRLRQELLRGSIDMAILLDRLSETPNIRLLYHAPSPIQFIAAPGNPFANRPVRLEELTKTAWILTERGTNYRKQLEDDLAARRLFLYDRLEIGTSKTIIDFVAAGLGISILPAVTVANAICDHRVVPLHVVDYEMNMELQILAVKDRWLPQPLMLLAEMVAAAFAEEG</sequence>
<keyword evidence="7" id="KW-1185">Reference proteome</keyword>
<dbReference type="Proteomes" id="UP000004633">
    <property type="component" value="Unassembled WGS sequence"/>
</dbReference>
<dbReference type="HOGENOM" id="CLU_039613_6_1_9"/>
<evidence type="ECO:0000256" key="1">
    <source>
        <dbReference type="ARBA" id="ARBA00009437"/>
    </source>
</evidence>
<dbReference type="SUPFAM" id="SSF53850">
    <property type="entry name" value="Periplasmic binding protein-like II"/>
    <property type="match status" value="1"/>
</dbReference>
<dbReference type="Pfam" id="PF03466">
    <property type="entry name" value="LysR_substrate"/>
    <property type="match status" value="1"/>
</dbReference>
<dbReference type="STRING" id="749551.HMPREF9555_00819"/>